<sequence length="516" mass="58815">MEHTQHLYRTEDDLKNFCIRVHLSKVSHGGRMAGSNTHQQEAESYIFSWQKKAFSQREYEFYGDAYNCTSALESRYSRDIARLRQEGGRQNGRLFCYIEGDQPNIPAELCGSPNVVEPSQSEPTFASRYFSSSAIRRRRPPRKQLLAGVGDEEPVLERPTVEERLAHRVPTPPLQSMYIMADLTHSVEGIDIWEEHLLCLIQVDDGGAVSVKPDFNSGQTPYRIETRNRDVYEYRLHQVMEPVPPEHIDQEKNLQEEIYRRKAEQLHNLVGTQFADPPEGGALSVVLLGEIVSAQGFEYNDIYVTAQLQLPEFWEVSGDQELSVVTQISRTKSKHLYNVANFNCPFEYDLIYHNITTIEDDLAHWPCVLMEVCSLDSWDRHRVEGYGHLPLPSSPGVHEVEVGTWRPSGTPVVDTLRRFFVGGASRLREMSYISKPSDFEGRHLSKYGFQTESSGTVDFRFNIIHQSSSSVQRFQSEQLNHAISRHGGLRTSLAATLDVFQRARQKAASVAATLNY</sequence>
<protein>
    <submittedName>
        <fullName evidence="6">Meckel syndrome type 1 protein</fullName>
    </submittedName>
</protein>
<dbReference type="InterPro" id="IPR010796">
    <property type="entry name" value="C2_B9-type_dom"/>
</dbReference>
<dbReference type="Pfam" id="PF07162">
    <property type="entry name" value="B9-C2"/>
    <property type="match status" value="1"/>
</dbReference>
<comment type="caution">
    <text evidence="6">The sequence shown here is derived from an EMBL/GenBank/DDBJ whole genome shotgun (WGS) entry which is preliminary data.</text>
</comment>
<evidence type="ECO:0000256" key="5">
    <source>
        <dbReference type="ARBA" id="ARBA00023273"/>
    </source>
</evidence>
<proteinExistence type="predicted"/>
<organism evidence="6 7">
    <name type="scientific">Geodia barretti</name>
    <name type="common">Barrett's horny sponge</name>
    <dbReference type="NCBI Taxonomy" id="519541"/>
    <lineage>
        <taxon>Eukaryota</taxon>
        <taxon>Metazoa</taxon>
        <taxon>Porifera</taxon>
        <taxon>Demospongiae</taxon>
        <taxon>Heteroscleromorpha</taxon>
        <taxon>Tetractinellida</taxon>
        <taxon>Astrophorina</taxon>
        <taxon>Geodiidae</taxon>
        <taxon>Geodia</taxon>
    </lineage>
</organism>
<comment type="subcellular location">
    <subcellularLocation>
        <location evidence="1">Cytoplasm</location>
        <location evidence="1">Cytoskeleton</location>
        <location evidence="1">Cilium basal body</location>
    </subcellularLocation>
</comment>
<dbReference type="PANTHER" id="PTHR12968:SF4">
    <property type="entry name" value="TECTONIC-LIKE COMPLEX MEMBER MKS1"/>
    <property type="match status" value="1"/>
</dbReference>
<dbReference type="AlphaFoldDB" id="A0AA35XLL5"/>
<evidence type="ECO:0000313" key="7">
    <source>
        <dbReference type="Proteomes" id="UP001174909"/>
    </source>
</evidence>
<dbReference type="PROSITE" id="PS51381">
    <property type="entry name" value="C2_B9"/>
    <property type="match status" value="1"/>
</dbReference>
<keyword evidence="4" id="KW-0206">Cytoskeleton</keyword>
<dbReference type="Proteomes" id="UP001174909">
    <property type="component" value="Unassembled WGS sequence"/>
</dbReference>
<keyword evidence="2" id="KW-0963">Cytoplasm</keyword>
<evidence type="ECO:0000256" key="1">
    <source>
        <dbReference type="ARBA" id="ARBA00004120"/>
    </source>
</evidence>
<evidence type="ECO:0000256" key="4">
    <source>
        <dbReference type="ARBA" id="ARBA00023212"/>
    </source>
</evidence>
<dbReference type="GO" id="GO:0036038">
    <property type="term" value="C:MKS complex"/>
    <property type="evidence" value="ECO:0007669"/>
    <property type="project" value="TreeGrafter"/>
</dbReference>
<reference evidence="6" key="1">
    <citation type="submission" date="2023-03" db="EMBL/GenBank/DDBJ databases">
        <authorList>
            <person name="Steffen K."/>
            <person name="Cardenas P."/>
        </authorList>
    </citation>
    <scope>NUCLEOTIDE SEQUENCE</scope>
</reference>
<evidence type="ECO:0000256" key="3">
    <source>
        <dbReference type="ARBA" id="ARBA00022794"/>
    </source>
</evidence>
<evidence type="ECO:0000313" key="6">
    <source>
        <dbReference type="EMBL" id="CAI8057596.1"/>
    </source>
</evidence>
<evidence type="ECO:0000256" key="2">
    <source>
        <dbReference type="ARBA" id="ARBA00022490"/>
    </source>
</evidence>
<dbReference type="GO" id="GO:0060271">
    <property type="term" value="P:cilium assembly"/>
    <property type="evidence" value="ECO:0007669"/>
    <property type="project" value="TreeGrafter"/>
</dbReference>
<name>A0AA35XLL5_GEOBA</name>
<dbReference type="PANTHER" id="PTHR12968">
    <property type="entry name" value="B9 DOMAIN-CONTAINING"/>
    <property type="match status" value="1"/>
</dbReference>
<accession>A0AA35XLL5</accession>
<dbReference type="EMBL" id="CASHTH010004459">
    <property type="protein sequence ID" value="CAI8057596.1"/>
    <property type="molecule type" value="Genomic_DNA"/>
</dbReference>
<keyword evidence="7" id="KW-1185">Reference proteome</keyword>
<keyword evidence="5" id="KW-0966">Cell projection</keyword>
<keyword evidence="3" id="KW-0970">Cilium biogenesis/degradation</keyword>
<gene>
    <name evidence="6" type="ORF">GBAR_LOCUS31392</name>
</gene>